<proteinExistence type="predicted"/>
<dbReference type="AlphaFoldDB" id="A8AQ15"/>
<dbReference type="Proteomes" id="UP000008148">
    <property type="component" value="Chromosome"/>
</dbReference>
<keyword evidence="2" id="KW-1185">Reference proteome</keyword>
<protein>
    <submittedName>
        <fullName evidence="1">Uncharacterized protein</fullName>
    </submittedName>
</protein>
<dbReference type="KEGG" id="cko:CKO_04525"/>
<organism evidence="1 2">
    <name type="scientific">Citrobacter koseri (strain ATCC BAA-895 / CDC 4225-83 / SGSC4696)</name>
    <dbReference type="NCBI Taxonomy" id="290338"/>
    <lineage>
        <taxon>Bacteria</taxon>
        <taxon>Pseudomonadati</taxon>
        <taxon>Pseudomonadota</taxon>
        <taxon>Gammaproteobacteria</taxon>
        <taxon>Enterobacterales</taxon>
        <taxon>Enterobacteriaceae</taxon>
        <taxon>Citrobacter</taxon>
    </lineage>
</organism>
<gene>
    <name evidence="1" type="ordered locus">CKO_04525</name>
</gene>
<sequence>MSNTTMFSGVSMIILIHDFHYPLSIKYQRNSLDEQIEISPGIAEINNDSSRV</sequence>
<dbReference type="EMBL" id="CP000822">
    <property type="protein sequence ID" value="ABV15579.1"/>
    <property type="molecule type" value="Genomic_DNA"/>
</dbReference>
<evidence type="ECO:0000313" key="1">
    <source>
        <dbReference type="EMBL" id="ABV15579.1"/>
    </source>
</evidence>
<evidence type="ECO:0000313" key="2">
    <source>
        <dbReference type="Proteomes" id="UP000008148"/>
    </source>
</evidence>
<dbReference type="HOGENOM" id="CLU_3078173_0_0_6"/>
<accession>A8AQ15</accession>
<dbReference type="STRING" id="290338.CKO_04525"/>
<name>A8AQ15_CITK8</name>
<reference evidence="1 2" key="1">
    <citation type="submission" date="2007-08" db="EMBL/GenBank/DDBJ databases">
        <authorList>
            <consortium name="The Citrobacter koseri Genome Sequencing Project"/>
            <person name="McClelland M."/>
            <person name="Sanderson E.K."/>
            <person name="Porwollik S."/>
            <person name="Spieth J."/>
            <person name="Clifton W.S."/>
            <person name="Latreille P."/>
            <person name="Courtney L."/>
            <person name="Wang C."/>
            <person name="Pepin K."/>
            <person name="Bhonagiri V."/>
            <person name="Nash W."/>
            <person name="Johnson M."/>
            <person name="Thiruvilangam P."/>
            <person name="Wilson R."/>
        </authorList>
    </citation>
    <scope>NUCLEOTIDE SEQUENCE [LARGE SCALE GENOMIC DNA]</scope>
    <source>
        <strain evidence="2">ATCC BAA-895 / CDC 4225-83 / SGSC4696</strain>
    </source>
</reference>